<dbReference type="RefSeq" id="WP_338396663.1">
    <property type="nucleotide sequence ID" value="NZ_AP025292.1"/>
</dbReference>
<dbReference type="Pfam" id="PF13739">
    <property type="entry name" value="PdaC"/>
    <property type="match status" value="1"/>
</dbReference>
<dbReference type="Pfam" id="PF11738">
    <property type="entry name" value="DUF3298"/>
    <property type="match status" value="1"/>
</dbReference>
<organism evidence="4 5">
    <name type="scientific">Persicobacter psychrovividus</name>
    <dbReference type="NCBI Taxonomy" id="387638"/>
    <lineage>
        <taxon>Bacteria</taxon>
        <taxon>Pseudomonadati</taxon>
        <taxon>Bacteroidota</taxon>
        <taxon>Cytophagia</taxon>
        <taxon>Cytophagales</taxon>
        <taxon>Persicobacteraceae</taxon>
        <taxon>Persicobacter</taxon>
    </lineage>
</organism>
<dbReference type="PROSITE" id="PS51257">
    <property type="entry name" value="PROKAR_LIPOPROTEIN"/>
    <property type="match status" value="1"/>
</dbReference>
<keyword evidence="1" id="KW-0732">Signal</keyword>
<proteinExistence type="predicted"/>
<evidence type="ECO:0000256" key="1">
    <source>
        <dbReference type="SAM" id="SignalP"/>
    </source>
</evidence>
<evidence type="ECO:0000313" key="4">
    <source>
        <dbReference type="EMBL" id="BDC99218.1"/>
    </source>
</evidence>
<keyword evidence="5" id="KW-1185">Reference proteome</keyword>
<dbReference type="EMBL" id="AP025292">
    <property type="protein sequence ID" value="BDC99218.1"/>
    <property type="molecule type" value="Genomic_DNA"/>
</dbReference>
<feature type="domain" description="Deacetylase PdaC" evidence="3">
    <location>
        <begin position="61"/>
        <end position="156"/>
    </location>
</feature>
<dbReference type="InterPro" id="IPR025303">
    <property type="entry name" value="PdaC"/>
</dbReference>
<feature type="domain" description="DUF3298" evidence="2">
    <location>
        <begin position="174"/>
        <end position="251"/>
    </location>
</feature>
<reference evidence="4 5" key="1">
    <citation type="submission" date="2021-12" db="EMBL/GenBank/DDBJ databases">
        <title>Genome sequencing of bacteria with rrn-lacking chromosome and rrn-plasmid.</title>
        <authorList>
            <person name="Anda M."/>
            <person name="Iwasaki W."/>
        </authorList>
    </citation>
    <scope>NUCLEOTIDE SEQUENCE [LARGE SCALE GENOMIC DNA]</scope>
    <source>
        <strain evidence="4 5">NBRC 101262</strain>
    </source>
</reference>
<dbReference type="InterPro" id="IPR021729">
    <property type="entry name" value="DUF3298"/>
</dbReference>
<accession>A0ABM7VE24</accession>
<dbReference type="Proteomes" id="UP001354989">
    <property type="component" value="Chromosome"/>
</dbReference>
<evidence type="ECO:0000259" key="3">
    <source>
        <dbReference type="Pfam" id="PF13739"/>
    </source>
</evidence>
<feature type="chain" id="PRO_5046922538" description="DUF3298/DUF4163 domain-containing protein" evidence="1">
    <location>
        <begin position="19"/>
        <end position="266"/>
    </location>
</feature>
<dbReference type="InterPro" id="IPR037126">
    <property type="entry name" value="PdaC/RsiV-like_sf"/>
</dbReference>
<dbReference type="Gene3D" id="3.90.640.20">
    <property type="entry name" value="Heat-shock cognate protein, ATPase"/>
    <property type="match status" value="1"/>
</dbReference>
<evidence type="ECO:0000259" key="2">
    <source>
        <dbReference type="Pfam" id="PF11738"/>
    </source>
</evidence>
<evidence type="ECO:0008006" key="6">
    <source>
        <dbReference type="Google" id="ProtNLM"/>
    </source>
</evidence>
<feature type="signal peptide" evidence="1">
    <location>
        <begin position="1"/>
        <end position="18"/>
    </location>
</feature>
<name>A0ABM7VE24_9BACT</name>
<dbReference type="Gene3D" id="3.30.565.40">
    <property type="entry name" value="Fervidobacterium nodosum Rt17-B1 like"/>
    <property type="match status" value="1"/>
</dbReference>
<protein>
    <recommendedName>
        <fullName evidence="6">DUF3298/DUF4163 domain-containing protein</fullName>
    </recommendedName>
</protein>
<evidence type="ECO:0000313" key="5">
    <source>
        <dbReference type="Proteomes" id="UP001354989"/>
    </source>
</evidence>
<sequence>MKKTLLLLLSIATLFSCSDDKKQEQSTNTTTAETLGKTNYETFKAVEHIKAESTDSITPASFSVKIPLYVQPNKVEKRFNASVLSMFAQDSVQSTADFQMQMNELLSEYLQTKKEFPEMPGGWYLQNDVELTYRSEKVWAFTKTSSEFTGGAHGNYSVTYANFIPATGKKLTLKEVFKEEFMNKLTELAEKAFREDRNIKDSSSLQQLGYTFKDGQFQLSENFLLTDDGIRFFYNAYEVAPYAMGTAKADLSLEQIQSGLKYNWIK</sequence>
<gene>
    <name evidence="4" type="ORF">PEPS_14990</name>
</gene>